<name>Q9DHC4_MEHV1</name>
<dbReference type="EMBL" id="AF291866">
    <property type="protein sequence ID" value="AAG45755.1"/>
    <property type="molecule type" value="Genomic_DNA"/>
</dbReference>
<dbReference type="Proteomes" id="UP000175168">
    <property type="component" value="Segment"/>
</dbReference>
<dbReference type="EMBL" id="AF282130">
    <property type="protein sequence ID" value="AAG30057.1"/>
    <property type="molecule type" value="Genomic_DNA"/>
</dbReference>
<reference evidence="4" key="3">
    <citation type="submission" date="2004-11" db="EMBL/GenBank/DDBJ databases">
        <authorList>
            <person name="Aouacheria A.J."/>
            <person name="Banyai M."/>
            <person name="Rigal D."/>
            <person name="Schmidt C.J."/>
            <person name="Gillet G."/>
        </authorList>
    </citation>
    <scope>NUCLEOTIDE SEQUENCE</scope>
    <source>
        <strain evidence="4">FC126</strain>
    </source>
</reference>
<proteinExistence type="inferred from homology"/>
<evidence type="ECO:0000256" key="3">
    <source>
        <dbReference type="ARBA" id="ARBA00022844"/>
    </source>
</evidence>
<dbReference type="KEGG" id="vg:918558"/>
<keyword evidence="1" id="KW-0167">Capsid protein</keyword>
<evidence type="ECO:0000313" key="4">
    <source>
        <dbReference type="EMBL" id="AAG30057.1"/>
    </source>
</evidence>
<keyword evidence="3" id="KW-0946">Virion</keyword>
<dbReference type="GO" id="GO:0005198">
    <property type="term" value="F:structural molecule activity"/>
    <property type="evidence" value="ECO:0007669"/>
    <property type="project" value="InterPro"/>
</dbReference>
<dbReference type="SMR" id="Q9DHC4"/>
<dbReference type="RefSeq" id="NP_073311.1">
    <property type="nucleotide sequence ID" value="NC_002641.1"/>
</dbReference>
<dbReference type="GO" id="GO:0019028">
    <property type="term" value="C:viral capsid"/>
    <property type="evidence" value="ECO:0007669"/>
    <property type="project" value="UniProtKB-KW"/>
</dbReference>
<evidence type="ECO:0000313" key="5">
    <source>
        <dbReference type="EMBL" id="AAG45755.1"/>
    </source>
</evidence>
<organismHost>
    <name type="scientific">Gallus gallus</name>
    <name type="common">Chicken</name>
    <dbReference type="NCBI Taxonomy" id="9031"/>
</organismHost>
<reference evidence="4" key="1">
    <citation type="journal article" date="2001" name="J. Gen. Virol.">
        <title>The genome of herpesvirus of turkeys: comparative analysis with Marek's disease viruses.</title>
        <authorList>
            <person name="Kingham B.F."/>
            <person name="Zelnik V."/>
            <person name="Kopacek J."/>
            <person name="Majerciak V."/>
            <person name="Ney E."/>
            <person name="Schmidt C.J."/>
        </authorList>
    </citation>
    <scope>NUCLEOTIDE SEQUENCE</scope>
    <source>
        <strain evidence="4">FC126</strain>
    </source>
</reference>
<evidence type="ECO:0000256" key="2">
    <source>
        <dbReference type="ARBA" id="ARBA00022562"/>
    </source>
</evidence>
<sequence length="320" mass="34838">MASFNGTTVEIELPCRLSTCDANLLKKCEGRILFLPTVRSRLSLTDVDYKSFYVAGTEPDTLNLLSIFKTRFAAVITRVLPGRLSTSVLGIGPIPCGLALQNTGPFDLCNGDAICFMPPVFPNICCRMRLESVDVDLLFPATVPSRLAREIFAKILSRAIETIASSAERNPPASRGPETVTYNGKSYTITPALQSLDAAESAARTLLLNMLFAVTEGNMILYTMIPTLLTLGVSDGYINALIGLETATRAVGQLVRIPRPPALQDAWRKYPIYEALSSWINMATHLGDILSLRSLLRACTFDGPSNVKVGDMCPVISNWN</sequence>
<dbReference type="HAMAP" id="MF_04019">
    <property type="entry name" value="HSV_TRX2"/>
    <property type="match status" value="1"/>
</dbReference>
<keyword evidence="6" id="KW-1185">Reference proteome</keyword>
<organism evidence="5 6">
    <name type="scientific">Meleagrid herpesvirus 1</name>
    <name type="common">MeHV-1</name>
    <name type="synonym">Turkey herpesvirus</name>
    <dbReference type="NCBI Taxonomy" id="37108"/>
    <lineage>
        <taxon>Viruses</taxon>
        <taxon>Duplodnaviria</taxon>
        <taxon>Heunggongvirae</taxon>
        <taxon>Peploviricota</taxon>
        <taxon>Herviviricetes</taxon>
        <taxon>Herpesvirales</taxon>
        <taxon>Orthoherpesviridae</taxon>
        <taxon>Alphaherpesvirinae</taxon>
        <taxon>Mardivirus</taxon>
        <taxon>Mardivirus meleagridalpha1</taxon>
    </lineage>
</organism>
<evidence type="ECO:0000313" key="6">
    <source>
        <dbReference type="Proteomes" id="UP000175168"/>
    </source>
</evidence>
<keyword evidence="2" id="KW-1048">Host nucleus</keyword>
<protein>
    <submittedName>
        <fullName evidence="4 5">UL18 capsid protein</fullName>
    </submittedName>
</protein>
<dbReference type="InterPro" id="IPR002690">
    <property type="entry name" value="Herpes_capsid_2"/>
</dbReference>
<evidence type="ECO:0000256" key="1">
    <source>
        <dbReference type="ARBA" id="ARBA00022561"/>
    </source>
</evidence>
<organismHost>
    <name type="scientific">Meleagris gallopavo</name>
    <name type="common">Wild turkey</name>
    <dbReference type="NCBI Taxonomy" id="9103"/>
</organismHost>
<accession>Q9DHC4</accession>
<reference evidence="5 6" key="2">
    <citation type="journal article" date="2001" name="J. Virol.">
        <title>The genome of turkey herpesvirus.</title>
        <authorList>
            <person name="Afonso C.L."/>
            <person name="Tulman E.R."/>
            <person name="Lu Z."/>
            <person name="Zsak L."/>
            <person name="Rock D.L."/>
            <person name="Kutish G.F."/>
        </authorList>
    </citation>
    <scope>NUCLEOTIDE SEQUENCE [LARGE SCALE GENOMIC DNA]</scope>
    <source>
        <strain evidence="5">FC126</strain>
    </source>
</reference>
<dbReference type="Pfam" id="PF01802">
    <property type="entry name" value="Herpes_V23"/>
    <property type="match status" value="1"/>
</dbReference>
<gene>
    <name evidence="5" type="primary">HVT025</name>
    <name evidence="4" type="synonym">UL18</name>
</gene>
<dbReference type="GeneID" id="918558"/>